<evidence type="ECO:0000256" key="6">
    <source>
        <dbReference type="SAM" id="MobiDB-lite"/>
    </source>
</evidence>
<evidence type="ECO:0000256" key="3">
    <source>
        <dbReference type="ARBA" id="ARBA00022692"/>
    </source>
</evidence>
<dbReference type="PANTHER" id="PTHR43385:SF1">
    <property type="entry name" value="RIBOFLAVIN TRANSPORTER RIBJ"/>
    <property type="match status" value="1"/>
</dbReference>
<dbReference type="EMBL" id="JAWDGP010004286">
    <property type="protein sequence ID" value="KAK3765575.1"/>
    <property type="molecule type" value="Genomic_DNA"/>
</dbReference>
<feature type="transmembrane region" description="Helical" evidence="7">
    <location>
        <begin position="445"/>
        <end position="465"/>
    </location>
</feature>
<evidence type="ECO:0000256" key="1">
    <source>
        <dbReference type="ARBA" id="ARBA00004141"/>
    </source>
</evidence>
<keyword evidence="2" id="KW-0813">Transport</keyword>
<feature type="transmembrane region" description="Helical" evidence="7">
    <location>
        <begin position="58"/>
        <end position="79"/>
    </location>
</feature>
<feature type="transmembrane region" description="Helical" evidence="7">
    <location>
        <begin position="195"/>
        <end position="217"/>
    </location>
</feature>
<feature type="transmembrane region" description="Helical" evidence="7">
    <location>
        <begin position="382"/>
        <end position="400"/>
    </location>
</feature>
<evidence type="ECO:0000256" key="2">
    <source>
        <dbReference type="ARBA" id="ARBA00022448"/>
    </source>
</evidence>
<dbReference type="InterPro" id="IPR036259">
    <property type="entry name" value="MFS_trans_sf"/>
</dbReference>
<evidence type="ECO:0000256" key="5">
    <source>
        <dbReference type="ARBA" id="ARBA00023136"/>
    </source>
</evidence>
<feature type="transmembrane region" description="Helical" evidence="7">
    <location>
        <begin position="406"/>
        <end position="433"/>
    </location>
</feature>
<evidence type="ECO:0000313" key="9">
    <source>
        <dbReference type="Proteomes" id="UP001283361"/>
    </source>
</evidence>
<evidence type="ECO:0000256" key="7">
    <source>
        <dbReference type="SAM" id="Phobius"/>
    </source>
</evidence>
<feature type="transmembrane region" description="Helical" evidence="7">
    <location>
        <begin position="309"/>
        <end position="329"/>
    </location>
</feature>
<comment type="subcellular location">
    <subcellularLocation>
        <location evidence="1">Membrane</location>
        <topology evidence="1">Multi-pass membrane protein</topology>
    </subcellularLocation>
</comment>
<feature type="transmembrane region" description="Helical" evidence="7">
    <location>
        <begin position="86"/>
        <end position="103"/>
    </location>
</feature>
<dbReference type="SUPFAM" id="SSF103473">
    <property type="entry name" value="MFS general substrate transporter"/>
    <property type="match status" value="1"/>
</dbReference>
<organism evidence="8 9">
    <name type="scientific">Elysia crispata</name>
    <name type="common">lettuce slug</name>
    <dbReference type="NCBI Taxonomy" id="231223"/>
    <lineage>
        <taxon>Eukaryota</taxon>
        <taxon>Metazoa</taxon>
        <taxon>Spiralia</taxon>
        <taxon>Lophotrochozoa</taxon>
        <taxon>Mollusca</taxon>
        <taxon>Gastropoda</taxon>
        <taxon>Heterobranchia</taxon>
        <taxon>Euthyneura</taxon>
        <taxon>Panpulmonata</taxon>
        <taxon>Sacoglossa</taxon>
        <taxon>Placobranchoidea</taxon>
        <taxon>Plakobranchidae</taxon>
        <taxon>Elysia</taxon>
    </lineage>
</organism>
<reference evidence="8" key="1">
    <citation type="journal article" date="2023" name="G3 (Bethesda)">
        <title>A reference genome for the long-term kleptoplast-retaining sea slug Elysia crispata morphotype clarki.</title>
        <authorList>
            <person name="Eastman K.E."/>
            <person name="Pendleton A.L."/>
            <person name="Shaikh M.A."/>
            <person name="Suttiyut T."/>
            <person name="Ogas R."/>
            <person name="Tomko P."/>
            <person name="Gavelis G."/>
            <person name="Widhalm J.R."/>
            <person name="Wisecaver J.H."/>
        </authorList>
    </citation>
    <scope>NUCLEOTIDE SEQUENCE</scope>
    <source>
        <strain evidence="8">ECLA1</strain>
    </source>
</reference>
<feature type="transmembrane region" description="Helical" evidence="7">
    <location>
        <begin position="349"/>
        <end position="370"/>
    </location>
</feature>
<protein>
    <submittedName>
        <fullName evidence="8">Uncharacterized protein</fullName>
    </submittedName>
</protein>
<keyword evidence="3 7" id="KW-0812">Transmembrane</keyword>
<feature type="transmembrane region" description="Helical" evidence="7">
    <location>
        <begin position="109"/>
        <end position="132"/>
    </location>
</feature>
<feature type="compositionally biased region" description="Basic and acidic residues" evidence="6">
    <location>
        <begin position="271"/>
        <end position="282"/>
    </location>
</feature>
<feature type="transmembrane region" description="Helical" evidence="7">
    <location>
        <begin position="12"/>
        <end position="32"/>
    </location>
</feature>
<keyword evidence="5 7" id="KW-0472">Membrane</keyword>
<feature type="region of interest" description="Disordered" evidence="6">
    <location>
        <begin position="257"/>
        <end position="285"/>
    </location>
</feature>
<dbReference type="Proteomes" id="UP001283361">
    <property type="component" value="Unassembled WGS sequence"/>
</dbReference>
<feature type="transmembrane region" description="Helical" evidence="7">
    <location>
        <begin position="144"/>
        <end position="169"/>
    </location>
</feature>
<dbReference type="Gene3D" id="1.20.1250.20">
    <property type="entry name" value="MFS general substrate transporter like domains"/>
    <property type="match status" value="1"/>
</dbReference>
<name>A0AAE0ZA78_9GAST</name>
<dbReference type="PANTHER" id="PTHR43385">
    <property type="entry name" value="RIBOFLAVIN TRANSPORTER RIBJ"/>
    <property type="match status" value="1"/>
</dbReference>
<gene>
    <name evidence="8" type="ORF">RRG08_067297</name>
</gene>
<keyword evidence="4 7" id="KW-1133">Transmembrane helix</keyword>
<sequence length="503" mass="55245">MASSYHNEKCAKYSAIIGAHFIMAPLSFLWTYGNFSAYIDSYFQFGCSSNCVDGDSKWIIGLLVASAAPGILLTKLLGYKLGQKRAGILGVILSNGGLFGSVWTVGVSVVWTTVLLGVVLGLGNGNILTVVFEHVSGWAPDKAAIFMATTSGGATALAVLQNQIITAIVNPKNLKPDVVRGSETFFSQREVLDKVPLALIAYAGMTAGLQVVGYLILRSPPKLSARPSLSENTAVKHSKTFNSDIAVANASQLSELQTEKPQYESISSDGNYKETRNDHSKIPLDTSMEEDKTPIQFENQQRSLKPSEVLKTPVFYAIFLYGFSNMYSLLLKSNFYKEFALLYIRDDRYLTLVGTFIPVVASVSRVFFGICINKQYLTIKDTIIYSISVNSTLCSFWYFVPQVSSGLYMVLILGLASVQSLYYALMPIACFYIFGPDYFSSNYGLLYSVLFIAGLMEPLAVTSLLEVLGWKWLFISSSIFSLIALLFIVSANFNVTGYGQKLK</sequence>
<dbReference type="GO" id="GO:0016020">
    <property type="term" value="C:membrane"/>
    <property type="evidence" value="ECO:0007669"/>
    <property type="project" value="UniProtKB-SubCell"/>
</dbReference>
<proteinExistence type="predicted"/>
<accession>A0AAE0ZA78</accession>
<evidence type="ECO:0000256" key="4">
    <source>
        <dbReference type="ARBA" id="ARBA00022989"/>
    </source>
</evidence>
<evidence type="ECO:0000313" key="8">
    <source>
        <dbReference type="EMBL" id="KAK3765575.1"/>
    </source>
</evidence>
<dbReference type="InterPro" id="IPR052983">
    <property type="entry name" value="MFS_Riboflavin_Transporter"/>
</dbReference>
<dbReference type="AlphaFoldDB" id="A0AAE0ZA78"/>
<comment type="caution">
    <text evidence="8">The sequence shown here is derived from an EMBL/GenBank/DDBJ whole genome shotgun (WGS) entry which is preliminary data.</text>
</comment>
<keyword evidence="9" id="KW-1185">Reference proteome</keyword>
<feature type="transmembrane region" description="Helical" evidence="7">
    <location>
        <begin position="471"/>
        <end position="493"/>
    </location>
</feature>